<dbReference type="CDD" id="cd15831">
    <property type="entry name" value="BTAD"/>
    <property type="match status" value="1"/>
</dbReference>
<dbReference type="Gene3D" id="1.10.10.10">
    <property type="entry name" value="Winged helix-like DNA-binding domain superfamily/Winged helix DNA-binding domain"/>
    <property type="match status" value="1"/>
</dbReference>
<keyword evidence="2" id="KW-0805">Transcription regulation</keyword>
<feature type="domain" description="OmpR/PhoB-type" evidence="6">
    <location>
        <begin position="1"/>
        <end position="96"/>
    </location>
</feature>
<evidence type="ECO:0000256" key="5">
    <source>
        <dbReference type="PROSITE-ProRule" id="PRU01091"/>
    </source>
</evidence>
<keyword evidence="3 5" id="KW-0238">DNA-binding</keyword>
<protein>
    <submittedName>
        <fullName evidence="7">Winged helix-turn-helix domain-containing protein</fullName>
    </submittedName>
</protein>
<dbReference type="PANTHER" id="PTHR35807:SF1">
    <property type="entry name" value="TRANSCRIPTIONAL REGULATOR REDD"/>
    <property type="match status" value="1"/>
</dbReference>
<dbReference type="InterPro" id="IPR011990">
    <property type="entry name" value="TPR-like_helical_dom_sf"/>
</dbReference>
<sequence>MIGVLGPVEAWGDAGEPVRLPGPRHREVLARLVAARGRTVTTARLVDDLWEVPPAGAVGAVRTFVAALRVALEPQRAPRTAARLLVTDGPGYALRGVGADAWSFEDDVVRARTEAPVAALDLFDQVLARWRGTPYAGIDSGWATAERARLAELHAGAVEERAGALLALGRADDVVPDLDLHVAGHPWREEGWRLLALALYRTGRQADALSALRRARTLLRDELGIDPGPRLADLERTILRQVDAGPAGPPDVWQAATSAYDRAVAARAQARLEQATVLLRSLAVTGGEGLVAATNQRPAAIEAAEQHGDPRLTARVIGAFDVPSVWTTPDDAEASAEVAAAAERTLARLGADAPDGVRARLLATVATETRGTPGPRGPAAAREAETLARRSGDPAVLAHALSGRYLQSFDRTGLAPERDAIGAELVGLAARHGLENFEIQGHLVRLQARSALGDWDRAAECAAEAEALAARHERPLVPVLTGWWRAARLAADGAASEVVETAYREAGRSLDTAGMPGVARGLLPLAVLALRVWRGERVLAGGTAGSDDTDWGSYEPWARPHLLLAEGRADAAARAVSRLRAPSPGLLQEVLWILAGRAALAVDDRRMLRAAHDALLPAAGEVAAASGLLTAGPIADHLAGWETP</sequence>
<dbReference type="RefSeq" id="WP_192864681.1">
    <property type="nucleotide sequence ID" value="NZ_JADAQT010000107.1"/>
</dbReference>
<dbReference type="InterPro" id="IPR001867">
    <property type="entry name" value="OmpR/PhoB-type_DNA-bd"/>
</dbReference>
<dbReference type="SMART" id="SM01043">
    <property type="entry name" value="BTAD"/>
    <property type="match status" value="1"/>
</dbReference>
<evidence type="ECO:0000256" key="4">
    <source>
        <dbReference type="ARBA" id="ARBA00023163"/>
    </source>
</evidence>
<dbReference type="InterPro" id="IPR051677">
    <property type="entry name" value="AfsR-DnrI-RedD_regulator"/>
</dbReference>
<gene>
    <name evidence="7" type="ORF">IHE71_20475</name>
</gene>
<dbReference type="PANTHER" id="PTHR35807">
    <property type="entry name" value="TRANSCRIPTIONAL REGULATOR REDD-RELATED"/>
    <property type="match status" value="1"/>
</dbReference>
<proteinExistence type="inferred from homology"/>
<name>A0ABR9N338_9MICO</name>
<dbReference type="Gene3D" id="1.25.40.10">
    <property type="entry name" value="Tetratricopeptide repeat domain"/>
    <property type="match status" value="1"/>
</dbReference>
<dbReference type="Proteomes" id="UP000625527">
    <property type="component" value="Unassembled WGS sequence"/>
</dbReference>
<dbReference type="InterPro" id="IPR036388">
    <property type="entry name" value="WH-like_DNA-bd_sf"/>
</dbReference>
<dbReference type="SMART" id="SM00862">
    <property type="entry name" value="Trans_reg_C"/>
    <property type="match status" value="1"/>
</dbReference>
<dbReference type="EMBL" id="JADAQT010000107">
    <property type="protein sequence ID" value="MBE1878070.1"/>
    <property type="molecule type" value="Genomic_DNA"/>
</dbReference>
<dbReference type="SUPFAM" id="SSF48452">
    <property type="entry name" value="TPR-like"/>
    <property type="match status" value="1"/>
</dbReference>
<reference evidence="7 8" key="1">
    <citation type="submission" date="2020-10" db="EMBL/GenBank/DDBJ databases">
        <title>Myceligenerans pegani sp. nov., an endophytic actinomycete isolated from Peganum harmala L. in Xinjiang, China.</title>
        <authorList>
            <person name="Xin L."/>
        </authorList>
    </citation>
    <scope>NUCLEOTIDE SEQUENCE [LARGE SCALE GENOMIC DNA]</scope>
    <source>
        <strain evidence="7 8">TRM65318</strain>
    </source>
</reference>
<evidence type="ECO:0000259" key="6">
    <source>
        <dbReference type="PROSITE" id="PS51755"/>
    </source>
</evidence>
<keyword evidence="4" id="KW-0804">Transcription</keyword>
<evidence type="ECO:0000256" key="2">
    <source>
        <dbReference type="ARBA" id="ARBA00023015"/>
    </source>
</evidence>
<evidence type="ECO:0000313" key="8">
    <source>
        <dbReference type="Proteomes" id="UP000625527"/>
    </source>
</evidence>
<evidence type="ECO:0000313" key="7">
    <source>
        <dbReference type="EMBL" id="MBE1878070.1"/>
    </source>
</evidence>
<dbReference type="PROSITE" id="PS51755">
    <property type="entry name" value="OMPR_PHOB"/>
    <property type="match status" value="1"/>
</dbReference>
<dbReference type="Pfam" id="PF00486">
    <property type="entry name" value="Trans_reg_C"/>
    <property type="match status" value="1"/>
</dbReference>
<evidence type="ECO:0000256" key="1">
    <source>
        <dbReference type="ARBA" id="ARBA00005820"/>
    </source>
</evidence>
<dbReference type="SUPFAM" id="SSF46894">
    <property type="entry name" value="C-terminal effector domain of the bipartite response regulators"/>
    <property type="match status" value="1"/>
</dbReference>
<comment type="similarity">
    <text evidence="1">Belongs to the AfsR/DnrI/RedD regulatory family.</text>
</comment>
<dbReference type="InterPro" id="IPR005158">
    <property type="entry name" value="BTAD"/>
</dbReference>
<feature type="DNA-binding region" description="OmpR/PhoB-type" evidence="5">
    <location>
        <begin position="1"/>
        <end position="96"/>
    </location>
</feature>
<comment type="caution">
    <text evidence="7">The sequence shown here is derived from an EMBL/GenBank/DDBJ whole genome shotgun (WGS) entry which is preliminary data.</text>
</comment>
<accession>A0ABR9N338</accession>
<dbReference type="InterPro" id="IPR016032">
    <property type="entry name" value="Sig_transdc_resp-reg_C-effctor"/>
</dbReference>
<evidence type="ECO:0000256" key="3">
    <source>
        <dbReference type="ARBA" id="ARBA00023125"/>
    </source>
</evidence>
<organism evidence="7 8">
    <name type="scientific">Myceligenerans pegani</name>
    <dbReference type="NCBI Taxonomy" id="2776917"/>
    <lineage>
        <taxon>Bacteria</taxon>
        <taxon>Bacillati</taxon>
        <taxon>Actinomycetota</taxon>
        <taxon>Actinomycetes</taxon>
        <taxon>Micrococcales</taxon>
        <taxon>Promicromonosporaceae</taxon>
        <taxon>Myceligenerans</taxon>
    </lineage>
</organism>
<keyword evidence="8" id="KW-1185">Reference proteome</keyword>
<dbReference type="Pfam" id="PF03704">
    <property type="entry name" value="BTAD"/>
    <property type="match status" value="1"/>
</dbReference>